<evidence type="ECO:0000313" key="12">
    <source>
        <dbReference type="Proteomes" id="UP000036106"/>
    </source>
</evidence>
<evidence type="ECO:0000256" key="1">
    <source>
        <dbReference type="ARBA" id="ARBA00004496"/>
    </source>
</evidence>
<dbReference type="PANTHER" id="PTHR33540">
    <property type="entry name" value="TRNA THREONYLCARBAMOYLADENOSINE BIOSYNTHESIS PROTEIN TSAE"/>
    <property type="match status" value="1"/>
</dbReference>
<dbReference type="SUPFAM" id="SSF52540">
    <property type="entry name" value="P-loop containing nucleoside triphosphate hydrolases"/>
    <property type="match status" value="1"/>
</dbReference>
<evidence type="ECO:0000256" key="10">
    <source>
        <dbReference type="ARBA" id="ARBA00032441"/>
    </source>
</evidence>
<dbReference type="Pfam" id="PF02367">
    <property type="entry name" value="TsaE"/>
    <property type="match status" value="1"/>
</dbReference>
<evidence type="ECO:0000313" key="11">
    <source>
        <dbReference type="EMBL" id="AKP68258.1"/>
    </source>
</evidence>
<evidence type="ECO:0000256" key="4">
    <source>
        <dbReference type="ARBA" id="ARBA00022490"/>
    </source>
</evidence>
<evidence type="ECO:0000256" key="2">
    <source>
        <dbReference type="ARBA" id="ARBA00007599"/>
    </source>
</evidence>
<dbReference type="FunFam" id="3.40.50.300:FF:000777">
    <property type="entry name" value="tRNA (N6-adenosine(37)-N6)-threonylcarbamoyltransferase complex ATPase TsaE"/>
    <property type="match status" value="1"/>
</dbReference>
<dbReference type="GO" id="GO:0002949">
    <property type="term" value="P:tRNA threonylcarbamoyladenosine modification"/>
    <property type="evidence" value="ECO:0007669"/>
    <property type="project" value="InterPro"/>
</dbReference>
<dbReference type="GO" id="GO:0016787">
    <property type="term" value="F:hydrolase activity"/>
    <property type="evidence" value="ECO:0007669"/>
    <property type="project" value="UniProtKB-KW"/>
</dbReference>
<dbReference type="Gene3D" id="3.40.50.300">
    <property type="entry name" value="P-loop containing nucleotide triphosphate hydrolases"/>
    <property type="match status" value="1"/>
</dbReference>
<dbReference type="GO" id="GO:0005524">
    <property type="term" value="F:ATP binding"/>
    <property type="evidence" value="ECO:0007669"/>
    <property type="project" value="UniProtKB-KW"/>
</dbReference>
<dbReference type="PATRIC" id="fig|1007676.4.peg.2506"/>
<keyword evidence="4" id="KW-0963">Cytoplasm</keyword>
<dbReference type="RefSeq" id="WP_048706166.1">
    <property type="nucleotide sequence ID" value="NZ_CP012034.1"/>
</dbReference>
<dbReference type="EMBL" id="CP012034">
    <property type="protein sequence ID" value="AKP68258.1"/>
    <property type="molecule type" value="Genomic_DNA"/>
</dbReference>
<proteinExistence type="inferred from homology"/>
<evidence type="ECO:0000256" key="3">
    <source>
        <dbReference type="ARBA" id="ARBA00019010"/>
    </source>
</evidence>
<dbReference type="OrthoDB" id="9815896at2"/>
<comment type="subcellular location">
    <subcellularLocation>
        <location evidence="1">Cytoplasm</location>
    </subcellularLocation>
</comment>
<keyword evidence="7" id="KW-0547">Nucleotide-binding</keyword>
<evidence type="ECO:0000256" key="9">
    <source>
        <dbReference type="ARBA" id="ARBA00022842"/>
    </source>
</evidence>
<accession>A0A0H4QNB6</accession>
<evidence type="ECO:0000256" key="6">
    <source>
        <dbReference type="ARBA" id="ARBA00022723"/>
    </source>
</evidence>
<dbReference type="InterPro" id="IPR027417">
    <property type="entry name" value="P-loop_NTPase"/>
</dbReference>
<organism evidence="11 12">
    <name type="scientific">Companilactobacillus ginsenosidimutans</name>
    <dbReference type="NCBI Taxonomy" id="1007676"/>
    <lineage>
        <taxon>Bacteria</taxon>
        <taxon>Bacillati</taxon>
        <taxon>Bacillota</taxon>
        <taxon>Bacilli</taxon>
        <taxon>Lactobacillales</taxon>
        <taxon>Lactobacillaceae</taxon>
        <taxon>Companilactobacillus</taxon>
    </lineage>
</organism>
<dbReference type="InterPro" id="IPR003442">
    <property type="entry name" value="T6A_TsaE"/>
</dbReference>
<comment type="similarity">
    <text evidence="2">Belongs to the TsaE family.</text>
</comment>
<keyword evidence="8" id="KW-0067">ATP-binding</keyword>
<name>A0A0H4QNB6_9LACO</name>
<protein>
    <recommendedName>
        <fullName evidence="3">tRNA threonylcarbamoyladenosine biosynthesis protein TsaE</fullName>
    </recommendedName>
    <alternativeName>
        <fullName evidence="10">t(6)A37 threonylcarbamoyladenosine biosynthesis protein TsaE</fullName>
    </alternativeName>
</protein>
<evidence type="ECO:0000256" key="8">
    <source>
        <dbReference type="ARBA" id="ARBA00022840"/>
    </source>
</evidence>
<gene>
    <name evidence="11" type="ORF">ABM34_12395</name>
</gene>
<keyword evidence="12" id="KW-1185">Reference proteome</keyword>
<sequence>MQEYNLQTHSYQETEEFGKKFASLVQAGDVILLNGDLGVGKTTFTRGLARGLGIAKNVKSPTFTLIREYQDGNLPLYHMDAYRLENNPDEDLGFDEYFHGNGVTVVEWPQFIKDEVPDDHISVNVKRDGEDDRKITVKLHGDKYESRNFGEIL</sequence>
<dbReference type="GO" id="GO:0005737">
    <property type="term" value="C:cytoplasm"/>
    <property type="evidence" value="ECO:0007669"/>
    <property type="project" value="UniProtKB-SubCell"/>
</dbReference>
<keyword evidence="5" id="KW-0819">tRNA processing</keyword>
<keyword evidence="6" id="KW-0479">Metal-binding</keyword>
<reference evidence="12" key="1">
    <citation type="submission" date="2015-07" db="EMBL/GenBank/DDBJ databases">
        <title>Lactobacillus ginsenosidimutans/EMML 3141/ whole genome sequencing.</title>
        <authorList>
            <person name="Kim M.K."/>
            <person name="Im W.-T."/>
            <person name="Srinivasan S."/>
            <person name="Lee J.-J."/>
        </authorList>
    </citation>
    <scope>NUCLEOTIDE SEQUENCE [LARGE SCALE GENOMIC DNA]</scope>
    <source>
        <strain evidence="12">EMML 3041</strain>
    </source>
</reference>
<dbReference type="Proteomes" id="UP000036106">
    <property type="component" value="Chromosome"/>
</dbReference>
<dbReference type="KEGG" id="lgn:ABM34_12395"/>
<dbReference type="GO" id="GO:0046872">
    <property type="term" value="F:metal ion binding"/>
    <property type="evidence" value="ECO:0007669"/>
    <property type="project" value="UniProtKB-KW"/>
</dbReference>
<evidence type="ECO:0000256" key="5">
    <source>
        <dbReference type="ARBA" id="ARBA00022694"/>
    </source>
</evidence>
<dbReference type="NCBIfam" id="TIGR00150">
    <property type="entry name" value="T6A_YjeE"/>
    <property type="match status" value="1"/>
</dbReference>
<keyword evidence="11" id="KW-0378">Hydrolase</keyword>
<dbReference type="AlphaFoldDB" id="A0A0H4QNB6"/>
<dbReference type="PANTHER" id="PTHR33540:SF2">
    <property type="entry name" value="TRNA THREONYLCARBAMOYLADENOSINE BIOSYNTHESIS PROTEIN TSAE"/>
    <property type="match status" value="1"/>
</dbReference>
<evidence type="ECO:0000256" key="7">
    <source>
        <dbReference type="ARBA" id="ARBA00022741"/>
    </source>
</evidence>
<keyword evidence="9" id="KW-0460">Magnesium</keyword>
<dbReference type="STRING" id="1007676.ABM34_12395"/>